<sequence>MSLPKNGREKPSIAEDDVVLLYYSELSTLMGTCHPGNLRRHGDFKASWGVRGETSAGSSYYHQPCHALTTFGGLELEAAVYVPISHGRDGVIEPSRESDFPRRTTWPWNRIVGRGEELSQIRPGVYLPSDTTREADIYGRYRRDRDVAAHDVYVGGGGVVMGGLQVQPSETHRGCTWPGPPRQARMIRRRALDMPLMFRRPPVAAERRDIPEGGGQLAYGLLLIW</sequence>
<reference evidence="1 2" key="1">
    <citation type="submission" date="2016-12" db="EMBL/GenBank/DDBJ databases">
        <title>The genomes of Aspergillus section Nigri reveals drivers in fungal speciation.</title>
        <authorList>
            <consortium name="DOE Joint Genome Institute"/>
            <person name="Vesth T.C."/>
            <person name="Nybo J."/>
            <person name="Theobald S."/>
            <person name="Brandl J."/>
            <person name="Frisvad J.C."/>
            <person name="Nielsen K.F."/>
            <person name="Lyhne E.K."/>
            <person name="Kogle M.E."/>
            <person name="Kuo A."/>
            <person name="Riley R."/>
            <person name="Clum A."/>
            <person name="Nolan M."/>
            <person name="Lipzen A."/>
            <person name="Salamov A."/>
            <person name="Henrissat B."/>
            <person name="Wiebenga A."/>
            <person name="De Vries R.P."/>
            <person name="Grigoriev I.V."/>
            <person name="Mortensen U.H."/>
            <person name="Andersen M.R."/>
            <person name="Baker S.E."/>
        </authorList>
    </citation>
    <scope>NUCLEOTIDE SEQUENCE [LARGE SCALE GENOMIC DNA]</scope>
    <source>
        <strain evidence="1 2">CBS 117.55</strain>
    </source>
</reference>
<gene>
    <name evidence="1" type="ORF">BO70DRAFT_52769</name>
</gene>
<organism evidence="1 2">
    <name type="scientific">Aspergillus heteromorphus CBS 117.55</name>
    <dbReference type="NCBI Taxonomy" id="1448321"/>
    <lineage>
        <taxon>Eukaryota</taxon>
        <taxon>Fungi</taxon>
        <taxon>Dikarya</taxon>
        <taxon>Ascomycota</taxon>
        <taxon>Pezizomycotina</taxon>
        <taxon>Eurotiomycetes</taxon>
        <taxon>Eurotiomycetidae</taxon>
        <taxon>Eurotiales</taxon>
        <taxon>Aspergillaceae</taxon>
        <taxon>Aspergillus</taxon>
        <taxon>Aspergillus subgen. Circumdati</taxon>
    </lineage>
</organism>
<dbReference type="EMBL" id="MSFL01000015">
    <property type="protein sequence ID" value="PWY79665.1"/>
    <property type="molecule type" value="Genomic_DNA"/>
</dbReference>
<accession>A0A317W105</accession>
<dbReference type="VEuPathDB" id="FungiDB:BO70DRAFT_52769"/>
<dbReference type="GeneID" id="37070755"/>
<proteinExistence type="predicted"/>
<protein>
    <submittedName>
        <fullName evidence="1">Uncharacterized protein</fullName>
    </submittedName>
</protein>
<keyword evidence="2" id="KW-1185">Reference proteome</keyword>
<comment type="caution">
    <text evidence="1">The sequence shown here is derived from an EMBL/GenBank/DDBJ whole genome shotgun (WGS) entry which is preliminary data.</text>
</comment>
<evidence type="ECO:0000313" key="2">
    <source>
        <dbReference type="Proteomes" id="UP000247233"/>
    </source>
</evidence>
<dbReference type="Proteomes" id="UP000247233">
    <property type="component" value="Unassembled WGS sequence"/>
</dbReference>
<name>A0A317W105_9EURO</name>
<dbReference type="RefSeq" id="XP_025398688.1">
    <property type="nucleotide sequence ID" value="XM_025548518.1"/>
</dbReference>
<evidence type="ECO:0000313" key="1">
    <source>
        <dbReference type="EMBL" id="PWY79665.1"/>
    </source>
</evidence>
<dbReference type="AlphaFoldDB" id="A0A317W105"/>